<organism evidence="1">
    <name type="scientific">Amphimedon queenslandica</name>
    <name type="common">Sponge</name>
    <dbReference type="NCBI Taxonomy" id="400682"/>
    <lineage>
        <taxon>Eukaryota</taxon>
        <taxon>Metazoa</taxon>
        <taxon>Porifera</taxon>
        <taxon>Demospongiae</taxon>
        <taxon>Heteroscleromorpha</taxon>
        <taxon>Haplosclerida</taxon>
        <taxon>Niphatidae</taxon>
        <taxon>Amphimedon</taxon>
    </lineage>
</organism>
<dbReference type="AlphaFoldDB" id="A0A1X7UK50"/>
<evidence type="ECO:0000313" key="1">
    <source>
        <dbReference type="EnsemblMetazoa" id="Aqu2.1.27873_001"/>
    </source>
</evidence>
<dbReference type="InParanoid" id="A0A1X7UK50"/>
<name>A0A1X7UK50_AMPQE</name>
<reference evidence="1" key="1">
    <citation type="submission" date="2017-05" db="UniProtKB">
        <authorList>
            <consortium name="EnsemblMetazoa"/>
        </authorList>
    </citation>
    <scope>IDENTIFICATION</scope>
</reference>
<protein>
    <submittedName>
        <fullName evidence="1">Uncharacterized protein</fullName>
    </submittedName>
</protein>
<accession>A0A1X7UK50</accession>
<sequence>MAVFFMAETALKISAGTTQSLHCSSLHWRVS</sequence>
<proteinExistence type="predicted"/>
<dbReference type="EnsemblMetazoa" id="Aqu2.1.27873_001">
    <property type="protein sequence ID" value="Aqu2.1.27873_001"/>
    <property type="gene ID" value="Aqu2.1.27873"/>
</dbReference>